<proteinExistence type="predicted"/>
<protein>
    <submittedName>
        <fullName evidence="1">Uncharacterized protein</fullName>
    </submittedName>
</protein>
<organism evidence="1 2">
    <name type="scientific">Eumeta variegata</name>
    <name type="common">Bagworm moth</name>
    <name type="synonym">Eumeta japonica</name>
    <dbReference type="NCBI Taxonomy" id="151549"/>
    <lineage>
        <taxon>Eukaryota</taxon>
        <taxon>Metazoa</taxon>
        <taxon>Ecdysozoa</taxon>
        <taxon>Arthropoda</taxon>
        <taxon>Hexapoda</taxon>
        <taxon>Insecta</taxon>
        <taxon>Pterygota</taxon>
        <taxon>Neoptera</taxon>
        <taxon>Endopterygota</taxon>
        <taxon>Lepidoptera</taxon>
        <taxon>Glossata</taxon>
        <taxon>Ditrysia</taxon>
        <taxon>Tineoidea</taxon>
        <taxon>Psychidae</taxon>
        <taxon>Oiketicinae</taxon>
        <taxon>Eumeta</taxon>
    </lineage>
</organism>
<dbReference type="Proteomes" id="UP000299102">
    <property type="component" value="Unassembled WGS sequence"/>
</dbReference>
<evidence type="ECO:0000313" key="2">
    <source>
        <dbReference type="Proteomes" id="UP000299102"/>
    </source>
</evidence>
<keyword evidence="2" id="KW-1185">Reference proteome</keyword>
<comment type="caution">
    <text evidence="1">The sequence shown here is derived from an EMBL/GenBank/DDBJ whole genome shotgun (WGS) entry which is preliminary data.</text>
</comment>
<dbReference type="AlphaFoldDB" id="A0A4C1ZZ65"/>
<dbReference type="EMBL" id="BGZK01002413">
    <property type="protein sequence ID" value="GBP93746.1"/>
    <property type="molecule type" value="Genomic_DNA"/>
</dbReference>
<reference evidence="1 2" key="1">
    <citation type="journal article" date="2019" name="Commun. Biol.">
        <title>The bagworm genome reveals a unique fibroin gene that provides high tensile strength.</title>
        <authorList>
            <person name="Kono N."/>
            <person name="Nakamura H."/>
            <person name="Ohtoshi R."/>
            <person name="Tomita M."/>
            <person name="Numata K."/>
            <person name="Arakawa K."/>
        </authorList>
    </citation>
    <scope>NUCLEOTIDE SEQUENCE [LARGE SCALE GENOMIC DNA]</scope>
</reference>
<name>A0A4C1ZZ65_EUMVA</name>
<accession>A0A4C1ZZ65</accession>
<dbReference type="OrthoDB" id="420032at2759"/>
<sequence length="101" mass="11439">MLWSSWLIQYHSLPEHGRKATISAAVLRPVCENSGGPLPFHHPKTSLHQPLPLFTIPLSFPQAHSYHHQLSYSCLKGRQRIDDSGGVVRDFTWNLVTKLIS</sequence>
<evidence type="ECO:0000313" key="1">
    <source>
        <dbReference type="EMBL" id="GBP93746.1"/>
    </source>
</evidence>
<gene>
    <name evidence="1" type="ORF">EVAR_51315_1</name>
</gene>